<evidence type="ECO:0000313" key="9">
    <source>
        <dbReference type="Proteomes" id="UP001500975"/>
    </source>
</evidence>
<dbReference type="Pfam" id="PF04542">
    <property type="entry name" value="Sigma70_r2"/>
    <property type="match status" value="1"/>
</dbReference>
<dbReference type="CDD" id="cd06171">
    <property type="entry name" value="Sigma70_r4"/>
    <property type="match status" value="1"/>
</dbReference>
<gene>
    <name evidence="8" type="ORF">GCM10023165_28780</name>
</gene>
<dbReference type="EMBL" id="BAABGJ010000027">
    <property type="protein sequence ID" value="GAA4345076.1"/>
    <property type="molecule type" value="Genomic_DNA"/>
</dbReference>
<keyword evidence="5" id="KW-0804">Transcription</keyword>
<organism evidence="8 9">
    <name type="scientific">Variovorax defluvii</name>
    <dbReference type="NCBI Taxonomy" id="913761"/>
    <lineage>
        <taxon>Bacteria</taxon>
        <taxon>Pseudomonadati</taxon>
        <taxon>Pseudomonadota</taxon>
        <taxon>Betaproteobacteria</taxon>
        <taxon>Burkholderiales</taxon>
        <taxon>Comamonadaceae</taxon>
        <taxon>Variovorax</taxon>
    </lineage>
</organism>
<dbReference type="InterPro" id="IPR007627">
    <property type="entry name" value="RNA_pol_sigma70_r2"/>
</dbReference>
<accession>A0ABP8HV17</accession>
<proteinExistence type="inferred from homology"/>
<evidence type="ECO:0000313" key="8">
    <source>
        <dbReference type="EMBL" id="GAA4345076.1"/>
    </source>
</evidence>
<dbReference type="NCBIfam" id="NF009191">
    <property type="entry name" value="PRK12539.1"/>
    <property type="match status" value="1"/>
</dbReference>
<dbReference type="InterPro" id="IPR013249">
    <property type="entry name" value="RNA_pol_sigma70_r4_t2"/>
</dbReference>
<reference evidence="9" key="1">
    <citation type="journal article" date="2019" name="Int. J. Syst. Evol. Microbiol.">
        <title>The Global Catalogue of Microorganisms (GCM) 10K type strain sequencing project: providing services to taxonomists for standard genome sequencing and annotation.</title>
        <authorList>
            <consortium name="The Broad Institute Genomics Platform"/>
            <consortium name="The Broad Institute Genome Sequencing Center for Infectious Disease"/>
            <person name="Wu L."/>
            <person name="Ma J."/>
        </authorList>
    </citation>
    <scope>NUCLEOTIDE SEQUENCE [LARGE SCALE GENOMIC DNA]</scope>
    <source>
        <strain evidence="9">JCM 17804</strain>
    </source>
</reference>
<dbReference type="InterPro" id="IPR039425">
    <property type="entry name" value="RNA_pol_sigma-70-like"/>
</dbReference>
<dbReference type="NCBIfam" id="TIGR02937">
    <property type="entry name" value="sigma70-ECF"/>
    <property type="match status" value="1"/>
</dbReference>
<dbReference type="Pfam" id="PF08281">
    <property type="entry name" value="Sigma70_r4_2"/>
    <property type="match status" value="1"/>
</dbReference>
<dbReference type="NCBIfam" id="NF009188">
    <property type="entry name" value="PRK12536.1"/>
    <property type="match status" value="1"/>
</dbReference>
<comment type="caution">
    <text evidence="8">The sequence shown here is derived from an EMBL/GenBank/DDBJ whole genome shotgun (WGS) entry which is preliminary data.</text>
</comment>
<sequence length="184" mass="20429">MARNDAEAVLHDLFVRGLGGDAAAYRDFLQKLSAHLRAYLARRLFGWPDEVEDLVQECLLAMHNQRHTYQSDQPLTAWVHAIARYKMIDLLRAKSSREALHEPLDDELAVFAESATEASDARRDLSGLLETLPDRHRLPIVHVKLQGLSVAETAKLTGMSESAVKVGIHRGLKALALKIGKSSS</sequence>
<protein>
    <submittedName>
        <fullName evidence="8">Sigma-70 family RNA polymerase sigma factor</fullName>
    </submittedName>
</protein>
<evidence type="ECO:0000256" key="1">
    <source>
        <dbReference type="ARBA" id="ARBA00010641"/>
    </source>
</evidence>
<keyword evidence="4" id="KW-0238">DNA-binding</keyword>
<dbReference type="InterPro" id="IPR013325">
    <property type="entry name" value="RNA_pol_sigma_r2"/>
</dbReference>
<dbReference type="SUPFAM" id="SSF88659">
    <property type="entry name" value="Sigma3 and sigma4 domains of RNA polymerase sigma factors"/>
    <property type="match status" value="1"/>
</dbReference>
<dbReference type="Proteomes" id="UP001500975">
    <property type="component" value="Unassembled WGS sequence"/>
</dbReference>
<dbReference type="InterPro" id="IPR036388">
    <property type="entry name" value="WH-like_DNA-bd_sf"/>
</dbReference>
<evidence type="ECO:0000256" key="5">
    <source>
        <dbReference type="ARBA" id="ARBA00023163"/>
    </source>
</evidence>
<evidence type="ECO:0000256" key="3">
    <source>
        <dbReference type="ARBA" id="ARBA00023082"/>
    </source>
</evidence>
<evidence type="ECO:0000259" key="6">
    <source>
        <dbReference type="Pfam" id="PF04542"/>
    </source>
</evidence>
<dbReference type="PANTHER" id="PTHR43133:SF58">
    <property type="entry name" value="ECF RNA POLYMERASE SIGMA FACTOR SIGD"/>
    <property type="match status" value="1"/>
</dbReference>
<evidence type="ECO:0000256" key="2">
    <source>
        <dbReference type="ARBA" id="ARBA00023015"/>
    </source>
</evidence>
<dbReference type="Gene3D" id="1.10.10.10">
    <property type="entry name" value="Winged helix-like DNA-binding domain superfamily/Winged helix DNA-binding domain"/>
    <property type="match status" value="1"/>
</dbReference>
<dbReference type="InterPro" id="IPR014284">
    <property type="entry name" value="RNA_pol_sigma-70_dom"/>
</dbReference>
<keyword evidence="2" id="KW-0805">Transcription regulation</keyword>
<dbReference type="InterPro" id="IPR013324">
    <property type="entry name" value="RNA_pol_sigma_r3/r4-like"/>
</dbReference>
<keyword evidence="9" id="KW-1185">Reference proteome</keyword>
<dbReference type="Gene3D" id="1.10.1740.10">
    <property type="match status" value="1"/>
</dbReference>
<feature type="domain" description="RNA polymerase sigma-70 region 2" evidence="6">
    <location>
        <begin position="36"/>
        <end position="95"/>
    </location>
</feature>
<evidence type="ECO:0000259" key="7">
    <source>
        <dbReference type="Pfam" id="PF08281"/>
    </source>
</evidence>
<keyword evidence="3" id="KW-0731">Sigma factor</keyword>
<dbReference type="PANTHER" id="PTHR43133">
    <property type="entry name" value="RNA POLYMERASE ECF-TYPE SIGMA FACTO"/>
    <property type="match status" value="1"/>
</dbReference>
<evidence type="ECO:0000256" key="4">
    <source>
        <dbReference type="ARBA" id="ARBA00023125"/>
    </source>
</evidence>
<comment type="similarity">
    <text evidence="1">Belongs to the sigma-70 factor family. ECF subfamily.</text>
</comment>
<feature type="domain" description="RNA polymerase sigma factor 70 region 4 type 2" evidence="7">
    <location>
        <begin position="124"/>
        <end position="175"/>
    </location>
</feature>
<name>A0ABP8HV17_9BURK</name>
<dbReference type="SUPFAM" id="SSF88946">
    <property type="entry name" value="Sigma2 domain of RNA polymerase sigma factors"/>
    <property type="match status" value="1"/>
</dbReference>